<protein>
    <submittedName>
        <fullName evidence="3">DUF1080 domain-containing protein</fullName>
    </submittedName>
</protein>
<proteinExistence type="predicted"/>
<dbReference type="InterPro" id="IPR010496">
    <property type="entry name" value="AL/BT2_dom"/>
</dbReference>
<organism evidence="3 4">
    <name type="scientific">Rhodanobacter caeni</name>
    <dbReference type="NCBI Taxonomy" id="657654"/>
    <lineage>
        <taxon>Bacteria</taxon>
        <taxon>Pseudomonadati</taxon>
        <taxon>Pseudomonadota</taxon>
        <taxon>Gammaproteobacteria</taxon>
        <taxon>Lysobacterales</taxon>
        <taxon>Rhodanobacteraceae</taxon>
        <taxon>Rhodanobacter</taxon>
    </lineage>
</organism>
<evidence type="ECO:0000256" key="1">
    <source>
        <dbReference type="SAM" id="SignalP"/>
    </source>
</evidence>
<dbReference type="EMBL" id="BAAAFO010000001">
    <property type="protein sequence ID" value="GAA0243099.1"/>
    <property type="molecule type" value="Genomic_DNA"/>
</dbReference>
<accession>A0ABN0U9H5</accession>
<feature type="domain" description="3-keto-alpha-glucoside-1,2-lyase/3-keto-2-hydroxy-glucal hydratase" evidence="2">
    <location>
        <begin position="41"/>
        <end position="286"/>
    </location>
</feature>
<reference evidence="3 4" key="1">
    <citation type="journal article" date="2019" name="Int. J. Syst. Evol. Microbiol.">
        <title>The Global Catalogue of Microorganisms (GCM) 10K type strain sequencing project: providing services to taxonomists for standard genome sequencing and annotation.</title>
        <authorList>
            <consortium name="The Broad Institute Genomics Platform"/>
            <consortium name="The Broad Institute Genome Sequencing Center for Infectious Disease"/>
            <person name="Wu L."/>
            <person name="Ma J."/>
        </authorList>
    </citation>
    <scope>NUCLEOTIDE SEQUENCE [LARGE SCALE GENOMIC DNA]</scope>
    <source>
        <strain evidence="3 4">JCM 16242</strain>
    </source>
</reference>
<feature type="chain" id="PRO_5047198191" evidence="1">
    <location>
        <begin position="20"/>
        <end position="304"/>
    </location>
</feature>
<dbReference type="Pfam" id="PF06439">
    <property type="entry name" value="3keto-disac_hyd"/>
    <property type="match status" value="1"/>
</dbReference>
<evidence type="ECO:0000313" key="4">
    <source>
        <dbReference type="Proteomes" id="UP001500657"/>
    </source>
</evidence>
<dbReference type="Gene3D" id="2.60.120.560">
    <property type="entry name" value="Exo-inulinase, domain 1"/>
    <property type="match status" value="1"/>
</dbReference>
<keyword evidence="4" id="KW-1185">Reference proteome</keyword>
<name>A0ABN0U9H5_9GAMM</name>
<comment type="caution">
    <text evidence="3">The sequence shown here is derived from an EMBL/GenBank/DDBJ whole genome shotgun (WGS) entry which is preliminary data.</text>
</comment>
<gene>
    <name evidence="3" type="ORF">GCM10009126_06000</name>
</gene>
<dbReference type="RefSeq" id="WP_343880011.1">
    <property type="nucleotide sequence ID" value="NZ_BAAAFO010000001.1"/>
</dbReference>
<keyword evidence="1" id="KW-0732">Signal</keyword>
<sequence length="304" mass="32448">MRILAAIALAFVVSPAVSADMPAFAPQKLVLKDIPAAAGPAIALFNGSNLDQWDAWLGYADPGQTYLAKHDTPVGVGGKGSIFTVTSEDGEPAIHVNGPTWGSLVHRGDYANYHLRLEYKWGKARYAPRQTMPPNNGLLYHTHGAPGAVWGTWARSVEFEIMSGSVGMVVPVGDGLRVTTTAAHDASIIDPKLRFMVGGVAASAIGNTATWNVENNYNADAPDGEWNVLDLYVVGNHAIHVVNGVPVMEVRDICEPDAAGACQPLTHGHIQLQSEGAETFFRRITVEPITRLPVIAVDSRGTSH</sequence>
<evidence type="ECO:0000313" key="3">
    <source>
        <dbReference type="EMBL" id="GAA0243099.1"/>
    </source>
</evidence>
<evidence type="ECO:0000259" key="2">
    <source>
        <dbReference type="Pfam" id="PF06439"/>
    </source>
</evidence>
<dbReference type="Proteomes" id="UP001500657">
    <property type="component" value="Unassembled WGS sequence"/>
</dbReference>
<feature type="signal peptide" evidence="1">
    <location>
        <begin position="1"/>
        <end position="19"/>
    </location>
</feature>